<name>A0ABU7IUZ8_9FLAO</name>
<evidence type="ECO:0000313" key="3">
    <source>
        <dbReference type="EMBL" id="MEE1976810.1"/>
    </source>
</evidence>
<protein>
    <submittedName>
        <fullName evidence="3">2TM domain-containing protein</fullName>
    </submittedName>
</protein>
<sequence length="109" mass="13139">MELENNSKNTKLKLAHKRLEELKGFYTHLTIYLVINTVLLILKFIGNSYYGETFMGPVWHFSTFATWFFWGIGLFFHGMKVFYGRTLFSKNWEERQLQKFLKEDEKKNN</sequence>
<keyword evidence="1" id="KW-1133">Transmembrane helix</keyword>
<dbReference type="Proteomes" id="UP001356308">
    <property type="component" value="Unassembled WGS sequence"/>
</dbReference>
<feature type="transmembrane region" description="Helical" evidence="1">
    <location>
        <begin position="25"/>
        <end position="46"/>
    </location>
</feature>
<keyword evidence="4" id="KW-1185">Reference proteome</keyword>
<keyword evidence="1" id="KW-0812">Transmembrane</keyword>
<evidence type="ECO:0000259" key="2">
    <source>
        <dbReference type="Pfam" id="PF13239"/>
    </source>
</evidence>
<dbReference type="RefSeq" id="WP_272651503.1">
    <property type="nucleotide sequence ID" value="NZ_JAZDDG010000005.1"/>
</dbReference>
<accession>A0ABU7IUZ8</accession>
<reference evidence="3 4" key="1">
    <citation type="submission" date="2024-01" db="EMBL/GenBank/DDBJ databases">
        <title>Maribacter spp. originated from different algae showed divergent polysaccharides utilization ability.</title>
        <authorList>
            <person name="Wang H."/>
            <person name="Wu Y."/>
        </authorList>
    </citation>
    <scope>NUCLEOTIDE SEQUENCE [LARGE SCALE GENOMIC DNA]</scope>
    <source>
        <strain evidence="3 4">PR1</strain>
    </source>
</reference>
<dbReference type="Pfam" id="PF13239">
    <property type="entry name" value="2TM"/>
    <property type="match status" value="1"/>
</dbReference>
<evidence type="ECO:0000256" key="1">
    <source>
        <dbReference type="SAM" id="Phobius"/>
    </source>
</evidence>
<proteinExistence type="predicted"/>
<dbReference type="EMBL" id="JAZDDG010000005">
    <property type="protein sequence ID" value="MEE1976810.1"/>
    <property type="molecule type" value="Genomic_DNA"/>
</dbReference>
<keyword evidence="1" id="KW-0472">Membrane</keyword>
<organism evidence="3 4">
    <name type="scientific">Maribacter cobaltidurans</name>
    <dbReference type="NCBI Taxonomy" id="1178778"/>
    <lineage>
        <taxon>Bacteria</taxon>
        <taxon>Pseudomonadati</taxon>
        <taxon>Bacteroidota</taxon>
        <taxon>Flavobacteriia</taxon>
        <taxon>Flavobacteriales</taxon>
        <taxon>Flavobacteriaceae</taxon>
        <taxon>Maribacter</taxon>
    </lineage>
</organism>
<evidence type="ECO:0000313" key="4">
    <source>
        <dbReference type="Proteomes" id="UP001356308"/>
    </source>
</evidence>
<gene>
    <name evidence="3" type="ORF">V1I91_12060</name>
</gene>
<feature type="transmembrane region" description="Helical" evidence="1">
    <location>
        <begin position="58"/>
        <end position="76"/>
    </location>
</feature>
<dbReference type="InterPro" id="IPR025698">
    <property type="entry name" value="2TM_dom"/>
</dbReference>
<feature type="domain" description="2TM" evidence="2">
    <location>
        <begin position="14"/>
        <end position="101"/>
    </location>
</feature>
<comment type="caution">
    <text evidence="3">The sequence shown here is derived from an EMBL/GenBank/DDBJ whole genome shotgun (WGS) entry which is preliminary data.</text>
</comment>